<feature type="compositionally biased region" description="Low complexity" evidence="1">
    <location>
        <begin position="90"/>
        <end position="99"/>
    </location>
</feature>
<dbReference type="Proteomes" id="UP001140094">
    <property type="component" value="Unassembled WGS sequence"/>
</dbReference>
<comment type="caution">
    <text evidence="3">The sequence shown here is derived from an EMBL/GenBank/DDBJ whole genome shotgun (WGS) entry which is preliminary data.</text>
</comment>
<dbReference type="OrthoDB" id="5541482at2759"/>
<feature type="signal peptide" evidence="2">
    <location>
        <begin position="1"/>
        <end position="16"/>
    </location>
</feature>
<keyword evidence="4" id="KW-1185">Reference proteome</keyword>
<reference evidence="3" key="1">
    <citation type="submission" date="2022-07" db="EMBL/GenBank/DDBJ databases">
        <title>Phylogenomic reconstructions and comparative analyses of Kickxellomycotina fungi.</title>
        <authorList>
            <person name="Reynolds N.K."/>
            <person name="Stajich J.E."/>
            <person name="Barry K."/>
            <person name="Grigoriev I.V."/>
            <person name="Crous P."/>
            <person name="Smith M.E."/>
        </authorList>
    </citation>
    <scope>NUCLEOTIDE SEQUENCE</scope>
    <source>
        <strain evidence="3">NRRL 1565</strain>
    </source>
</reference>
<dbReference type="EMBL" id="JANBUO010002641">
    <property type="protein sequence ID" value="KAJ2794132.1"/>
    <property type="molecule type" value="Genomic_DNA"/>
</dbReference>
<evidence type="ECO:0000256" key="1">
    <source>
        <dbReference type="SAM" id="MobiDB-lite"/>
    </source>
</evidence>
<organism evidence="3 4">
    <name type="scientific">Coemansia guatemalensis</name>
    <dbReference type="NCBI Taxonomy" id="2761395"/>
    <lineage>
        <taxon>Eukaryota</taxon>
        <taxon>Fungi</taxon>
        <taxon>Fungi incertae sedis</taxon>
        <taxon>Zoopagomycota</taxon>
        <taxon>Kickxellomycotina</taxon>
        <taxon>Kickxellomycetes</taxon>
        <taxon>Kickxellales</taxon>
        <taxon>Kickxellaceae</taxon>
        <taxon>Coemansia</taxon>
    </lineage>
</organism>
<feature type="non-terminal residue" evidence="3">
    <location>
        <position position="178"/>
    </location>
</feature>
<keyword evidence="2" id="KW-0732">Signal</keyword>
<accession>A0A9W8LRA8</accession>
<feature type="compositionally biased region" description="Acidic residues" evidence="1">
    <location>
        <begin position="100"/>
        <end position="110"/>
    </location>
</feature>
<evidence type="ECO:0000313" key="4">
    <source>
        <dbReference type="Proteomes" id="UP001140094"/>
    </source>
</evidence>
<sequence>MLSVTLSTALLGTVLAAAQDAIGDVVSGSVAMKADGFNDGMWVPDSGLLSGIDNGLWSTDSEFLNPSSTTFTGDSSTAESTDSTEDTAASEDSTTSNDISTDDDDPSSESEDMKQNRFLQIYCPEKDCSKERDWLTKLPNAATGWTLGAISLIISLITFRFSRGSEEFKFFLPPSGTG</sequence>
<dbReference type="AlphaFoldDB" id="A0A9W8LRA8"/>
<feature type="chain" id="PRO_5040893112" evidence="2">
    <location>
        <begin position="17"/>
        <end position="178"/>
    </location>
</feature>
<proteinExistence type="predicted"/>
<gene>
    <name evidence="3" type="ORF">H4R20_006326</name>
</gene>
<evidence type="ECO:0000256" key="2">
    <source>
        <dbReference type="SAM" id="SignalP"/>
    </source>
</evidence>
<evidence type="ECO:0000313" key="3">
    <source>
        <dbReference type="EMBL" id="KAJ2794132.1"/>
    </source>
</evidence>
<feature type="region of interest" description="Disordered" evidence="1">
    <location>
        <begin position="68"/>
        <end position="115"/>
    </location>
</feature>
<protein>
    <submittedName>
        <fullName evidence="3">Uncharacterized protein</fullName>
    </submittedName>
</protein>
<name>A0A9W8LRA8_9FUNG</name>